<feature type="compositionally biased region" description="Polar residues" evidence="1">
    <location>
        <begin position="149"/>
        <end position="159"/>
    </location>
</feature>
<dbReference type="Proteomes" id="UP000038009">
    <property type="component" value="Unassembled WGS sequence"/>
</dbReference>
<proteinExistence type="predicted"/>
<evidence type="ECO:0000313" key="2">
    <source>
        <dbReference type="EMBL" id="KPI87622.1"/>
    </source>
</evidence>
<dbReference type="OrthoDB" id="264437at2759"/>
<feature type="region of interest" description="Disordered" evidence="1">
    <location>
        <begin position="141"/>
        <end position="239"/>
    </location>
</feature>
<sequence length="965" mass="104358">MAEVLCRRDRHGEVRSGLDAEDAGEGGRTECGSASTEEAYSSDGEGAPDLEVEASPFQDGSNNGRMVREDADASFFSDYEAETRSKACAETRSSTLPPPLQRSPLMKRPHLAHPLSRDATRQVEGLNAGDAFYDAEYASSMGRQRGVSPPSSVSETVANSKHGKALSTGSVHSGGYANSWLDPLRPLSSPPVDVEGDYAQSGRSLRAPHGLSDSPRRGSGSSHSAPQSDSPLSYGGSPFVAVREGTAAGSQASFRVVATDLPERRSFLQGSRDYVGASERAADVRPLSTTTQGRCDALANEGSRALAPRPPQGHPSKPRAPSTTGRQTAIVASPSSHKSPTTGTTRDDIPTSSEMIVRAQVPGLHPLSTSILTDTSSTQTRVVRERAPRGVPLLLQCTEHAHTPTRTILVPSAAEKDDADGDDDETVNAGLHTSAYCEASGVSDLISSASHESSVTPAEKNSHVNLMHHTSEGAANCRHRTARSRSPFVSLVENHPSGAGAALMYRQQAQPLSSRGASPSSSISAETVAAAPPRLVDFSVHTEALESSAQEDSLVLCGFSVESLPMLMEATRVGEESHRSSHHSPVAQPPHPPRLPEVPRRTHSTVRAPGADASPHRQPSREEYTSSAASHSRNQPRPAQVHVATSDDDSKFLWPSRELVYPAQETELTTGAAMMDSPKESLKVFDLHYVVDSVEEAVVGGSAGHSYISPCVGPYGAYDRGHDAVHSNSAFAQARCTVEDTVSGTSASEYSLGQLQHRQQQREAVRQLLARQTDLRHHSRSRPHYYGDVDVERDMVPQPLSSAAYVMQQERLREQRMAAEAERLRLELALDVCQAVRPYGRDLLLMFLLLVEESNAALRLRRRNSKALEGRYDTFADPAQWRESRVSYEMCAEAVNCVLERHGVGWIRATRELCRRVVAWCRRHQQGSAASRDLSSISMDDTLVEYATFVSCVMEFVVQYPSSSS</sequence>
<feature type="region of interest" description="Disordered" evidence="1">
    <location>
        <begin position="259"/>
        <end position="349"/>
    </location>
</feature>
<comment type="caution">
    <text evidence="2">The sequence shown here is derived from an EMBL/GenBank/DDBJ whole genome shotgun (WGS) entry which is preliminary data.</text>
</comment>
<feature type="compositionally biased region" description="Polar residues" evidence="1">
    <location>
        <begin position="333"/>
        <end position="349"/>
    </location>
</feature>
<dbReference type="VEuPathDB" id="TriTrypDB:Lsey_0079_0080"/>
<feature type="compositionally biased region" description="Polar residues" evidence="1">
    <location>
        <begin position="625"/>
        <end position="637"/>
    </location>
</feature>
<evidence type="ECO:0000313" key="3">
    <source>
        <dbReference type="Proteomes" id="UP000038009"/>
    </source>
</evidence>
<evidence type="ECO:0000256" key="1">
    <source>
        <dbReference type="SAM" id="MobiDB-lite"/>
    </source>
</evidence>
<keyword evidence="3" id="KW-1185">Reference proteome</keyword>
<feature type="region of interest" description="Disordered" evidence="1">
    <location>
        <begin position="571"/>
        <end position="648"/>
    </location>
</feature>
<gene>
    <name evidence="2" type="ORF">ABL78_3279</name>
</gene>
<feature type="region of interest" description="Disordered" evidence="1">
    <location>
        <begin position="1"/>
        <end position="123"/>
    </location>
</feature>
<feature type="compositionally biased region" description="Pro residues" evidence="1">
    <location>
        <begin position="587"/>
        <end position="596"/>
    </location>
</feature>
<accession>A0A0N1PES5</accession>
<feature type="compositionally biased region" description="Polar residues" evidence="1">
    <location>
        <begin position="219"/>
        <end position="231"/>
    </location>
</feature>
<feature type="compositionally biased region" description="Basic and acidic residues" evidence="1">
    <location>
        <begin position="1"/>
        <end position="18"/>
    </location>
</feature>
<dbReference type="AlphaFoldDB" id="A0A0N1PES5"/>
<dbReference type="EMBL" id="LJSK01000079">
    <property type="protein sequence ID" value="KPI87622.1"/>
    <property type="molecule type" value="Genomic_DNA"/>
</dbReference>
<protein>
    <submittedName>
        <fullName evidence="2">Uncharacterized protein</fullName>
    </submittedName>
</protein>
<dbReference type="OMA" id="NCVLERH"/>
<name>A0A0N1PES5_LEPSE</name>
<organism evidence="2 3">
    <name type="scientific">Leptomonas seymouri</name>
    <dbReference type="NCBI Taxonomy" id="5684"/>
    <lineage>
        <taxon>Eukaryota</taxon>
        <taxon>Discoba</taxon>
        <taxon>Euglenozoa</taxon>
        <taxon>Kinetoplastea</taxon>
        <taxon>Metakinetoplastina</taxon>
        <taxon>Trypanosomatida</taxon>
        <taxon>Trypanosomatidae</taxon>
        <taxon>Leishmaniinae</taxon>
        <taxon>Leptomonas</taxon>
    </lineage>
</organism>
<reference evidence="2 3" key="1">
    <citation type="journal article" date="2015" name="PLoS Pathog.">
        <title>Leptomonas seymouri: Adaptations to the Dixenous Life Cycle Analyzed by Genome Sequencing, Transcriptome Profiling and Co-infection with Leishmania donovani.</title>
        <authorList>
            <person name="Kraeva N."/>
            <person name="Butenko A."/>
            <person name="Hlavacova J."/>
            <person name="Kostygov A."/>
            <person name="Myskova J."/>
            <person name="Grybchuk D."/>
            <person name="Lestinova T."/>
            <person name="Votypka J."/>
            <person name="Volf P."/>
            <person name="Opperdoes F."/>
            <person name="Flegontov P."/>
            <person name="Lukes J."/>
            <person name="Yurchenko V."/>
        </authorList>
    </citation>
    <scope>NUCLEOTIDE SEQUENCE [LARGE SCALE GENOMIC DNA]</scope>
    <source>
        <strain evidence="2 3">ATCC 30220</strain>
    </source>
</reference>